<gene>
    <name evidence="3" type="ORF">SAMN04488040_2436</name>
</gene>
<evidence type="ECO:0000313" key="4">
    <source>
        <dbReference type="Proteomes" id="UP000199239"/>
    </source>
</evidence>
<sequence>MEGIKVKLFRHSYREASDASRTVYARFELVYTFVDFMAALCFIVGSILFFFETEQIPATWFFLIGSFLFAAKPTLRLIREIKLYRMGDVKDLADRAK</sequence>
<feature type="domain" description="YrhK" evidence="2">
    <location>
        <begin position="26"/>
        <end position="81"/>
    </location>
</feature>
<feature type="transmembrane region" description="Helical" evidence="1">
    <location>
        <begin position="57"/>
        <end position="75"/>
    </location>
</feature>
<name>A0A1I6U1I5_9RHOB</name>
<keyword evidence="1" id="KW-0812">Transmembrane</keyword>
<dbReference type="EMBL" id="FPAJ01000004">
    <property type="protein sequence ID" value="SFS95290.1"/>
    <property type="molecule type" value="Genomic_DNA"/>
</dbReference>
<organism evidence="3 4">
    <name type="scientific">Sulfitobacter marinus</name>
    <dbReference type="NCBI Taxonomy" id="394264"/>
    <lineage>
        <taxon>Bacteria</taxon>
        <taxon>Pseudomonadati</taxon>
        <taxon>Pseudomonadota</taxon>
        <taxon>Alphaproteobacteria</taxon>
        <taxon>Rhodobacterales</taxon>
        <taxon>Roseobacteraceae</taxon>
        <taxon>Sulfitobacter</taxon>
    </lineage>
</organism>
<dbReference type="STRING" id="394264.SAMN04488040_2436"/>
<proteinExistence type="predicted"/>
<feature type="transmembrane region" description="Helical" evidence="1">
    <location>
        <begin position="29"/>
        <end position="51"/>
    </location>
</feature>
<reference evidence="4" key="1">
    <citation type="submission" date="2016-10" db="EMBL/GenBank/DDBJ databases">
        <authorList>
            <person name="Varghese N."/>
            <person name="Submissions S."/>
        </authorList>
    </citation>
    <scope>NUCLEOTIDE SEQUENCE [LARGE SCALE GENOMIC DNA]</scope>
    <source>
        <strain evidence="4">DSM 23422</strain>
    </source>
</reference>
<dbReference type="AlphaFoldDB" id="A0A1I6U1I5"/>
<keyword evidence="1" id="KW-1133">Transmembrane helix</keyword>
<dbReference type="InterPro" id="IPR025424">
    <property type="entry name" value="YrhK_domain"/>
</dbReference>
<keyword evidence="4" id="KW-1185">Reference proteome</keyword>
<evidence type="ECO:0000313" key="3">
    <source>
        <dbReference type="EMBL" id="SFS95290.1"/>
    </source>
</evidence>
<keyword evidence="1" id="KW-0472">Membrane</keyword>
<evidence type="ECO:0000256" key="1">
    <source>
        <dbReference type="SAM" id="Phobius"/>
    </source>
</evidence>
<accession>A0A1I6U1I5</accession>
<dbReference type="Pfam" id="PF14145">
    <property type="entry name" value="YrhK"/>
    <property type="match status" value="1"/>
</dbReference>
<protein>
    <submittedName>
        <fullName evidence="3">YrhK-like protein</fullName>
    </submittedName>
</protein>
<dbReference type="Proteomes" id="UP000199239">
    <property type="component" value="Unassembled WGS sequence"/>
</dbReference>
<evidence type="ECO:0000259" key="2">
    <source>
        <dbReference type="Pfam" id="PF14145"/>
    </source>
</evidence>